<dbReference type="GO" id="GO:0005737">
    <property type="term" value="C:cytoplasm"/>
    <property type="evidence" value="ECO:0007669"/>
    <property type="project" value="TreeGrafter"/>
</dbReference>
<dbReference type="EnsemblPlants" id="AET2Gv20656200.2">
    <property type="protein sequence ID" value="AET2Gv20656200.2"/>
    <property type="gene ID" value="AET2Gv20656200"/>
</dbReference>
<proteinExistence type="predicted"/>
<reference evidence="5" key="1">
    <citation type="journal article" date="2014" name="Science">
        <title>Ancient hybridizations among the ancestral genomes of bread wheat.</title>
        <authorList>
            <consortium name="International Wheat Genome Sequencing Consortium,"/>
            <person name="Marcussen T."/>
            <person name="Sandve S.R."/>
            <person name="Heier L."/>
            <person name="Spannagl M."/>
            <person name="Pfeifer M."/>
            <person name="Jakobsen K.S."/>
            <person name="Wulff B.B."/>
            <person name="Steuernagel B."/>
            <person name="Mayer K.F."/>
            <person name="Olsen O.A."/>
        </authorList>
    </citation>
    <scope>NUCLEOTIDE SEQUENCE [LARGE SCALE GENOMIC DNA]</scope>
    <source>
        <strain evidence="5">cv. AL8/78</strain>
    </source>
</reference>
<evidence type="ECO:0000256" key="2">
    <source>
        <dbReference type="ARBA" id="ARBA00022801"/>
    </source>
</evidence>
<evidence type="ECO:0000256" key="3">
    <source>
        <dbReference type="SAM" id="MobiDB-lite"/>
    </source>
</evidence>
<dbReference type="PANTHER" id="PTHR12629:SF58">
    <property type="entry name" value="NUDIX HYDROLASE 12, MITOCHONDRIAL"/>
    <property type="match status" value="1"/>
</dbReference>
<reference evidence="4" key="3">
    <citation type="journal article" date="2017" name="Nature">
        <title>Genome sequence of the progenitor of the wheat D genome Aegilops tauschii.</title>
        <authorList>
            <person name="Luo M.C."/>
            <person name="Gu Y.Q."/>
            <person name="Puiu D."/>
            <person name="Wang H."/>
            <person name="Twardziok S.O."/>
            <person name="Deal K.R."/>
            <person name="Huo N."/>
            <person name="Zhu T."/>
            <person name="Wang L."/>
            <person name="Wang Y."/>
            <person name="McGuire P.E."/>
            <person name="Liu S."/>
            <person name="Long H."/>
            <person name="Ramasamy R.K."/>
            <person name="Rodriguez J.C."/>
            <person name="Van S.L."/>
            <person name="Yuan L."/>
            <person name="Wang Z."/>
            <person name="Xia Z."/>
            <person name="Xiao L."/>
            <person name="Anderson O.D."/>
            <person name="Ouyang S."/>
            <person name="Liang Y."/>
            <person name="Zimin A.V."/>
            <person name="Pertea G."/>
            <person name="Qi P."/>
            <person name="Bennetzen J.L."/>
            <person name="Dai X."/>
            <person name="Dawson M.W."/>
            <person name="Muller H.G."/>
            <person name="Kugler K."/>
            <person name="Rivarola-Duarte L."/>
            <person name="Spannagl M."/>
            <person name="Mayer K.F.X."/>
            <person name="Lu F.H."/>
            <person name="Bevan M.W."/>
            <person name="Leroy P."/>
            <person name="Li P."/>
            <person name="You F.M."/>
            <person name="Sun Q."/>
            <person name="Liu Z."/>
            <person name="Lyons E."/>
            <person name="Wicker T."/>
            <person name="Salzberg S.L."/>
            <person name="Devos K.M."/>
            <person name="Dvorak J."/>
        </authorList>
    </citation>
    <scope>NUCLEOTIDE SEQUENCE [LARGE SCALE GENOMIC DNA]</scope>
    <source>
        <strain evidence="4">cv. AL8/78</strain>
    </source>
</reference>
<dbReference type="Gramene" id="AET2Gv20656200.2">
    <property type="protein sequence ID" value="AET2Gv20656200.2"/>
    <property type="gene ID" value="AET2Gv20656200"/>
</dbReference>
<feature type="compositionally biased region" description="Polar residues" evidence="3">
    <location>
        <begin position="168"/>
        <end position="178"/>
    </location>
</feature>
<keyword evidence="1" id="KW-0479">Metal-binding</keyword>
<evidence type="ECO:0000313" key="5">
    <source>
        <dbReference type="Proteomes" id="UP000015105"/>
    </source>
</evidence>
<dbReference type="GO" id="GO:0005634">
    <property type="term" value="C:nucleus"/>
    <property type="evidence" value="ECO:0007669"/>
    <property type="project" value="TreeGrafter"/>
</dbReference>
<reference evidence="4" key="5">
    <citation type="journal article" date="2021" name="G3 (Bethesda)">
        <title>Aegilops tauschii genome assembly Aet v5.0 features greater sequence contiguity and improved annotation.</title>
        <authorList>
            <person name="Wang L."/>
            <person name="Zhu T."/>
            <person name="Rodriguez J.C."/>
            <person name="Deal K.R."/>
            <person name="Dubcovsky J."/>
            <person name="McGuire P.E."/>
            <person name="Lux T."/>
            <person name="Spannagl M."/>
            <person name="Mayer K.F.X."/>
            <person name="Baldrich P."/>
            <person name="Meyers B.C."/>
            <person name="Huo N."/>
            <person name="Gu Y.Q."/>
            <person name="Zhou H."/>
            <person name="Devos K.M."/>
            <person name="Bennetzen J.L."/>
            <person name="Unver T."/>
            <person name="Budak H."/>
            <person name="Gulick P.J."/>
            <person name="Galiba G."/>
            <person name="Kalapos B."/>
            <person name="Nelson D.R."/>
            <person name="Li P."/>
            <person name="You F.M."/>
            <person name="Luo M.C."/>
            <person name="Dvorak J."/>
        </authorList>
    </citation>
    <scope>NUCLEOTIDE SEQUENCE [LARGE SCALE GENOMIC DNA]</scope>
    <source>
        <strain evidence="4">cv. AL8/78</strain>
    </source>
</reference>
<dbReference type="PANTHER" id="PTHR12629">
    <property type="entry name" value="DIPHOSPHOINOSITOL POLYPHOSPHATE PHOSPHOHYDROLASE"/>
    <property type="match status" value="1"/>
</dbReference>
<sequence>MASEKLVARKGRLRQRYDNEYRLVAGCVPYRVDKDGQLEVLMVSTANRDDLVFPKVTPTHSTITHISSATCIHVLINPWIDFFRAAGRTTRTSMRRHAARRWRRPESGATSIETRWACGCSGARADRAWARAATARGAPARATSSRWRSPRSSSNGRSRKPTEGGGSPQRTRTGSAGTTGCARR</sequence>
<feature type="region of interest" description="Disordered" evidence="3">
    <location>
        <begin position="131"/>
        <end position="184"/>
    </location>
</feature>
<dbReference type="Proteomes" id="UP000015105">
    <property type="component" value="Chromosome 2D"/>
</dbReference>
<dbReference type="GO" id="GO:0016787">
    <property type="term" value="F:hydrolase activity"/>
    <property type="evidence" value="ECO:0007669"/>
    <property type="project" value="UniProtKB-KW"/>
</dbReference>
<feature type="compositionally biased region" description="Low complexity" evidence="3">
    <location>
        <begin position="131"/>
        <end position="156"/>
    </location>
</feature>
<reference evidence="5" key="2">
    <citation type="journal article" date="2017" name="Nat. Plants">
        <title>The Aegilops tauschii genome reveals multiple impacts of transposons.</title>
        <authorList>
            <person name="Zhao G."/>
            <person name="Zou C."/>
            <person name="Li K."/>
            <person name="Wang K."/>
            <person name="Li T."/>
            <person name="Gao L."/>
            <person name="Zhang X."/>
            <person name="Wang H."/>
            <person name="Yang Z."/>
            <person name="Liu X."/>
            <person name="Jiang W."/>
            <person name="Mao L."/>
            <person name="Kong X."/>
            <person name="Jiao Y."/>
            <person name="Jia J."/>
        </authorList>
    </citation>
    <scope>NUCLEOTIDE SEQUENCE [LARGE SCALE GENOMIC DNA]</scope>
    <source>
        <strain evidence="5">cv. AL8/78</strain>
    </source>
</reference>
<dbReference type="GO" id="GO:0046872">
    <property type="term" value="F:metal ion binding"/>
    <property type="evidence" value="ECO:0007669"/>
    <property type="project" value="UniProtKB-KW"/>
</dbReference>
<evidence type="ECO:0000256" key="1">
    <source>
        <dbReference type="ARBA" id="ARBA00022723"/>
    </source>
</evidence>
<name>A0A453BWA2_AEGTS</name>
<organism evidence="4 5">
    <name type="scientific">Aegilops tauschii subsp. strangulata</name>
    <name type="common">Goatgrass</name>
    <dbReference type="NCBI Taxonomy" id="200361"/>
    <lineage>
        <taxon>Eukaryota</taxon>
        <taxon>Viridiplantae</taxon>
        <taxon>Streptophyta</taxon>
        <taxon>Embryophyta</taxon>
        <taxon>Tracheophyta</taxon>
        <taxon>Spermatophyta</taxon>
        <taxon>Magnoliopsida</taxon>
        <taxon>Liliopsida</taxon>
        <taxon>Poales</taxon>
        <taxon>Poaceae</taxon>
        <taxon>BOP clade</taxon>
        <taxon>Pooideae</taxon>
        <taxon>Triticodae</taxon>
        <taxon>Triticeae</taxon>
        <taxon>Triticinae</taxon>
        <taxon>Aegilops</taxon>
    </lineage>
</organism>
<keyword evidence="5" id="KW-1185">Reference proteome</keyword>
<keyword evidence="2" id="KW-0378">Hydrolase</keyword>
<evidence type="ECO:0000313" key="4">
    <source>
        <dbReference type="EnsemblPlants" id="AET2Gv20656200.2"/>
    </source>
</evidence>
<dbReference type="AlphaFoldDB" id="A0A453BWA2"/>
<reference evidence="4" key="4">
    <citation type="submission" date="2019-03" db="UniProtKB">
        <authorList>
            <consortium name="EnsemblPlants"/>
        </authorList>
    </citation>
    <scope>IDENTIFICATION</scope>
</reference>
<protein>
    <submittedName>
        <fullName evidence="4">Uncharacterized protein</fullName>
    </submittedName>
</protein>
<accession>A0A453BWA2</accession>